<dbReference type="NCBIfam" id="NF033135">
    <property type="entry name" value="cmx_cmrA"/>
    <property type="match status" value="1"/>
</dbReference>
<name>A0A4Q7UZ71_PSEST</name>
<dbReference type="OrthoDB" id="9814237at2"/>
<accession>A0A4Q7UZ71</accession>
<feature type="transmembrane region" description="Helical" evidence="7">
    <location>
        <begin position="160"/>
        <end position="182"/>
    </location>
</feature>
<dbReference type="SUPFAM" id="SSF103473">
    <property type="entry name" value="MFS general substrate transporter"/>
    <property type="match status" value="1"/>
</dbReference>
<evidence type="ECO:0000256" key="5">
    <source>
        <dbReference type="ARBA" id="ARBA00023136"/>
    </source>
</evidence>
<feature type="transmembrane region" description="Helical" evidence="7">
    <location>
        <begin position="325"/>
        <end position="345"/>
    </location>
</feature>
<dbReference type="Gene3D" id="1.20.1250.20">
    <property type="entry name" value="MFS general substrate transporter like domains"/>
    <property type="match status" value="1"/>
</dbReference>
<evidence type="ECO:0000256" key="6">
    <source>
        <dbReference type="SAM" id="MobiDB-lite"/>
    </source>
</evidence>
<proteinExistence type="predicted"/>
<keyword evidence="2" id="KW-1003">Cell membrane</keyword>
<dbReference type="AlphaFoldDB" id="A0A4Q7UZ71"/>
<protein>
    <submittedName>
        <fullName evidence="9">DHA1 family chloramphenicol resistance protein-like MFS transporter</fullName>
    </submittedName>
</protein>
<dbReference type="EMBL" id="SHKL01000001">
    <property type="protein sequence ID" value="RZT86434.1"/>
    <property type="molecule type" value="Genomic_DNA"/>
</dbReference>
<evidence type="ECO:0000256" key="3">
    <source>
        <dbReference type="ARBA" id="ARBA00022692"/>
    </source>
</evidence>
<feature type="transmembrane region" description="Helical" evidence="7">
    <location>
        <begin position="357"/>
        <end position="376"/>
    </location>
</feature>
<evidence type="ECO:0000256" key="7">
    <source>
        <dbReference type="SAM" id="Phobius"/>
    </source>
</evidence>
<dbReference type="PROSITE" id="PS50850">
    <property type="entry name" value="MFS"/>
    <property type="match status" value="1"/>
</dbReference>
<evidence type="ECO:0000313" key="10">
    <source>
        <dbReference type="Proteomes" id="UP000291591"/>
    </source>
</evidence>
<dbReference type="InterPro" id="IPR011701">
    <property type="entry name" value="MFS"/>
</dbReference>
<feature type="domain" description="Major facilitator superfamily (MFS) profile" evidence="8">
    <location>
        <begin position="4"/>
        <end position="385"/>
    </location>
</feature>
<feature type="transmembrane region" description="Helical" evidence="7">
    <location>
        <begin position="99"/>
        <end position="120"/>
    </location>
</feature>
<keyword evidence="5 7" id="KW-0472">Membrane</keyword>
<evidence type="ECO:0000256" key="4">
    <source>
        <dbReference type="ARBA" id="ARBA00022989"/>
    </source>
</evidence>
<evidence type="ECO:0000256" key="1">
    <source>
        <dbReference type="ARBA" id="ARBA00004651"/>
    </source>
</evidence>
<dbReference type="InterPro" id="IPR020846">
    <property type="entry name" value="MFS_dom"/>
</dbReference>
<evidence type="ECO:0000313" key="9">
    <source>
        <dbReference type="EMBL" id="RZT86434.1"/>
    </source>
</evidence>
<dbReference type="CDD" id="cd17324">
    <property type="entry name" value="MFS_NepI_like"/>
    <property type="match status" value="1"/>
</dbReference>
<feature type="transmembrane region" description="Helical" evidence="7">
    <location>
        <begin position="238"/>
        <end position="256"/>
    </location>
</feature>
<dbReference type="InterPro" id="IPR036259">
    <property type="entry name" value="MFS_trans_sf"/>
</dbReference>
<evidence type="ECO:0000259" key="8">
    <source>
        <dbReference type="PROSITE" id="PS50850"/>
    </source>
</evidence>
<comment type="subcellular location">
    <subcellularLocation>
        <location evidence="1">Cell membrane</location>
        <topology evidence="1">Multi-pass membrane protein</topology>
    </subcellularLocation>
</comment>
<dbReference type="Proteomes" id="UP000291591">
    <property type="component" value="Unassembled WGS sequence"/>
</dbReference>
<comment type="caution">
    <text evidence="9">The sequence shown here is derived from an EMBL/GenBank/DDBJ whole genome shotgun (WGS) entry which is preliminary data.</text>
</comment>
<feature type="transmembrane region" description="Helical" evidence="7">
    <location>
        <begin position="37"/>
        <end position="59"/>
    </location>
</feature>
<feature type="transmembrane region" description="Helical" evidence="7">
    <location>
        <begin position="71"/>
        <end position="93"/>
    </location>
</feature>
<sequence length="398" mass="39235">MPFVLYVLASAVLAQATSEFMLAGLVAEIARDLDVPVAAAGSLTSAFAVGMVVGAPLMALSARRLPPRTALSGFLAVFLAVHVLGALTPGFGVLMATRVVAALANAGFLAVAFALVLRVVPPERTARATATLLAGTTLALIVGVPAGAMLGQLLGWRSTFWAVALVSLPVLAGVLVTVPGHADGRGPAPAVRQELRALRRAPVVLTLLVGALVNGGTFAVYTYLAPLLTGAGGLGAEAVPVGLALFGIGSFAGVTLAGRLADAHHRSLLLVGGTIVLLGWVALALPAGHGRVTLLLVAMMGAAAFAVGSAVIARSLTLASGAPTLGGSATTAALNVGATAGPLVGGWSLSMSATGPAWAAAGLTALAAVPAVAASWSGGRRPGVRTPPSGGRRTGPDL</sequence>
<feature type="transmembrane region" description="Helical" evidence="7">
    <location>
        <begin position="203"/>
        <end position="226"/>
    </location>
</feature>
<dbReference type="GO" id="GO:0005886">
    <property type="term" value="C:plasma membrane"/>
    <property type="evidence" value="ECO:0007669"/>
    <property type="project" value="UniProtKB-SubCell"/>
</dbReference>
<reference evidence="9 10" key="1">
    <citation type="submission" date="2019-02" db="EMBL/GenBank/DDBJ databases">
        <title>Sequencing the genomes of 1000 actinobacteria strains.</title>
        <authorList>
            <person name="Klenk H.-P."/>
        </authorList>
    </citation>
    <scope>NUCLEOTIDE SEQUENCE [LARGE SCALE GENOMIC DNA]</scope>
    <source>
        <strain evidence="9 10">DSM 45779</strain>
    </source>
</reference>
<dbReference type="RefSeq" id="WP_130290735.1">
    <property type="nucleotide sequence ID" value="NZ_SHKL01000001.1"/>
</dbReference>
<evidence type="ECO:0000256" key="2">
    <source>
        <dbReference type="ARBA" id="ARBA00022475"/>
    </source>
</evidence>
<dbReference type="InterPro" id="IPR050189">
    <property type="entry name" value="MFS_Efflux_Transporters"/>
</dbReference>
<dbReference type="PANTHER" id="PTHR43124:SF3">
    <property type="entry name" value="CHLORAMPHENICOL EFFLUX PUMP RV0191"/>
    <property type="match status" value="1"/>
</dbReference>
<keyword evidence="10" id="KW-1185">Reference proteome</keyword>
<feature type="region of interest" description="Disordered" evidence="6">
    <location>
        <begin position="376"/>
        <end position="398"/>
    </location>
</feature>
<feature type="transmembrane region" description="Helical" evidence="7">
    <location>
        <begin position="294"/>
        <end position="313"/>
    </location>
</feature>
<feature type="transmembrane region" description="Helical" evidence="7">
    <location>
        <begin position="268"/>
        <end position="288"/>
    </location>
</feature>
<dbReference type="PANTHER" id="PTHR43124">
    <property type="entry name" value="PURINE EFFLUX PUMP PBUE"/>
    <property type="match status" value="1"/>
</dbReference>
<feature type="transmembrane region" description="Helical" evidence="7">
    <location>
        <begin position="132"/>
        <end position="154"/>
    </location>
</feature>
<keyword evidence="3 7" id="KW-0812">Transmembrane</keyword>
<gene>
    <name evidence="9" type="ORF">EV383_3329</name>
</gene>
<dbReference type="GO" id="GO:0022857">
    <property type="term" value="F:transmembrane transporter activity"/>
    <property type="evidence" value="ECO:0007669"/>
    <property type="project" value="InterPro"/>
</dbReference>
<dbReference type="Pfam" id="PF07690">
    <property type="entry name" value="MFS_1"/>
    <property type="match status" value="1"/>
</dbReference>
<organism evidence="9 10">
    <name type="scientific">Pseudonocardia sediminis</name>
    <dbReference type="NCBI Taxonomy" id="1397368"/>
    <lineage>
        <taxon>Bacteria</taxon>
        <taxon>Bacillati</taxon>
        <taxon>Actinomycetota</taxon>
        <taxon>Actinomycetes</taxon>
        <taxon>Pseudonocardiales</taxon>
        <taxon>Pseudonocardiaceae</taxon>
        <taxon>Pseudonocardia</taxon>
    </lineage>
</organism>
<keyword evidence="4 7" id="KW-1133">Transmembrane helix</keyword>